<dbReference type="FunFam" id="3.40.50.300:FF:000134">
    <property type="entry name" value="Iron-enterobactin ABC transporter ATP-binding protein"/>
    <property type="match status" value="1"/>
</dbReference>
<dbReference type="RefSeq" id="WP_161894474.1">
    <property type="nucleotide sequence ID" value="NZ_BJOV01000002.1"/>
</dbReference>
<accession>A0A7I9V5Y1</accession>
<organism evidence="5 6">
    <name type="scientific">Gordonia spumicola</name>
    <dbReference type="NCBI Taxonomy" id="589161"/>
    <lineage>
        <taxon>Bacteria</taxon>
        <taxon>Bacillati</taxon>
        <taxon>Actinomycetota</taxon>
        <taxon>Actinomycetes</taxon>
        <taxon>Mycobacteriales</taxon>
        <taxon>Gordoniaceae</taxon>
        <taxon>Gordonia</taxon>
    </lineage>
</organism>
<dbReference type="AlphaFoldDB" id="A0A7I9V5Y1"/>
<comment type="caution">
    <text evidence="5">The sequence shown here is derived from an EMBL/GenBank/DDBJ whole genome shotgun (WGS) entry which is preliminary data.</text>
</comment>
<dbReference type="PANTHER" id="PTHR42794:SF2">
    <property type="entry name" value="ABC TRANSPORTER ATP-BINDING PROTEIN"/>
    <property type="match status" value="1"/>
</dbReference>
<dbReference type="Pfam" id="PF00005">
    <property type="entry name" value="ABC_tran"/>
    <property type="match status" value="1"/>
</dbReference>
<reference evidence="6" key="1">
    <citation type="submission" date="2019-06" db="EMBL/GenBank/DDBJ databases">
        <title>Gordonia isolated from sludge of a wastewater treatment plant.</title>
        <authorList>
            <person name="Tamura T."/>
            <person name="Aoyama K."/>
            <person name="Kang Y."/>
            <person name="Saito S."/>
            <person name="Akiyama N."/>
            <person name="Yazawa K."/>
            <person name="Gonoi T."/>
            <person name="Mikami Y."/>
        </authorList>
    </citation>
    <scope>NUCLEOTIDE SEQUENCE [LARGE SCALE GENOMIC DNA]</scope>
    <source>
        <strain evidence="6">NBRC 107696</strain>
    </source>
</reference>
<feature type="domain" description="ABC transporter" evidence="4">
    <location>
        <begin position="11"/>
        <end position="243"/>
    </location>
</feature>
<evidence type="ECO:0000313" key="6">
    <source>
        <dbReference type="Proteomes" id="UP000444960"/>
    </source>
</evidence>
<protein>
    <submittedName>
        <fullName evidence="5">ABC transporter ATP-binding protein</fullName>
    </submittedName>
</protein>
<dbReference type="InterPro" id="IPR003439">
    <property type="entry name" value="ABC_transporter-like_ATP-bd"/>
</dbReference>
<dbReference type="GO" id="GO:0005524">
    <property type="term" value="F:ATP binding"/>
    <property type="evidence" value="ECO:0007669"/>
    <property type="project" value="UniProtKB-KW"/>
</dbReference>
<keyword evidence="1" id="KW-0813">Transport</keyword>
<dbReference type="OrthoDB" id="3579586at2"/>
<dbReference type="Proteomes" id="UP000444960">
    <property type="component" value="Unassembled WGS sequence"/>
</dbReference>
<keyword evidence="6" id="KW-1185">Reference proteome</keyword>
<name>A0A7I9V5Y1_9ACTN</name>
<dbReference type="InterPro" id="IPR027417">
    <property type="entry name" value="P-loop_NTPase"/>
</dbReference>
<sequence length="272" mass="28592">MTANRRAPLGIAVRDLDVAIDGRAIVSGATVLAPAGTVTAVIGPNGSGKSTLLRAVYRACRPSSGTVHIGGQDVWQTRARDNARARAVVTQHQGESADFTCREIVDMGRSPYKGLLSGESADDRLIVAESLERVGMAAFADRHFQNLSGGERQRVLLARALAQRAPAILLDEPTNHLDVESQIALLGMIGDLDATILLALHDLNQALAHADHVVVMGAGRVVAAGPAESTVTPGLLAEVFRVDARIVADPFTGGPHLVFASIGNRWGSPSDH</sequence>
<keyword evidence="3 5" id="KW-0067">ATP-binding</keyword>
<dbReference type="PANTHER" id="PTHR42794">
    <property type="entry name" value="HEMIN IMPORT ATP-BINDING PROTEIN HMUV"/>
    <property type="match status" value="1"/>
</dbReference>
<dbReference type="PROSITE" id="PS50893">
    <property type="entry name" value="ABC_TRANSPORTER_2"/>
    <property type="match status" value="1"/>
</dbReference>
<dbReference type="PROSITE" id="PS00211">
    <property type="entry name" value="ABC_TRANSPORTER_1"/>
    <property type="match status" value="1"/>
</dbReference>
<gene>
    <name evidence="5" type="ORF">nbrc107696_10480</name>
</gene>
<evidence type="ECO:0000256" key="1">
    <source>
        <dbReference type="ARBA" id="ARBA00022448"/>
    </source>
</evidence>
<dbReference type="SUPFAM" id="SSF52540">
    <property type="entry name" value="P-loop containing nucleoside triphosphate hydrolases"/>
    <property type="match status" value="1"/>
</dbReference>
<dbReference type="InterPro" id="IPR017871">
    <property type="entry name" value="ABC_transporter-like_CS"/>
</dbReference>
<keyword evidence="2" id="KW-0547">Nucleotide-binding</keyword>
<dbReference type="GO" id="GO:0016887">
    <property type="term" value="F:ATP hydrolysis activity"/>
    <property type="evidence" value="ECO:0007669"/>
    <property type="project" value="InterPro"/>
</dbReference>
<proteinExistence type="predicted"/>
<evidence type="ECO:0000256" key="2">
    <source>
        <dbReference type="ARBA" id="ARBA00022741"/>
    </source>
</evidence>
<evidence type="ECO:0000259" key="4">
    <source>
        <dbReference type="PROSITE" id="PS50893"/>
    </source>
</evidence>
<dbReference type="EMBL" id="BJOV01000002">
    <property type="protein sequence ID" value="GEE00602.1"/>
    <property type="molecule type" value="Genomic_DNA"/>
</dbReference>
<dbReference type="InterPro" id="IPR003593">
    <property type="entry name" value="AAA+_ATPase"/>
</dbReference>
<dbReference type="SMART" id="SM00382">
    <property type="entry name" value="AAA"/>
    <property type="match status" value="1"/>
</dbReference>
<evidence type="ECO:0000313" key="5">
    <source>
        <dbReference type="EMBL" id="GEE00602.1"/>
    </source>
</evidence>
<dbReference type="Gene3D" id="3.40.50.300">
    <property type="entry name" value="P-loop containing nucleotide triphosphate hydrolases"/>
    <property type="match status" value="1"/>
</dbReference>
<evidence type="ECO:0000256" key="3">
    <source>
        <dbReference type="ARBA" id="ARBA00022840"/>
    </source>
</evidence>
<dbReference type="CDD" id="cd03214">
    <property type="entry name" value="ABC_Iron-Siderophores_B12_Hemin"/>
    <property type="match status" value="1"/>
</dbReference>